<dbReference type="Proteomes" id="UP000697995">
    <property type="component" value="Unassembled WGS sequence"/>
</dbReference>
<name>A0ABS1CS97_9PROT</name>
<reference evidence="1 2" key="1">
    <citation type="journal article" date="2020" name="Microorganisms">
        <title>Osmotic Adaptation and Compatible Solute Biosynthesis of Phototrophic Bacteria as Revealed from Genome Analyses.</title>
        <authorList>
            <person name="Imhoff J.F."/>
            <person name="Rahn T."/>
            <person name="Kunzel S."/>
            <person name="Keller A."/>
            <person name="Neulinger S.C."/>
        </authorList>
    </citation>
    <scope>NUCLEOTIDE SEQUENCE [LARGE SCALE GENOMIC DNA]</scope>
    <source>
        <strain evidence="1 2">DSM 15382</strain>
    </source>
</reference>
<dbReference type="CDD" id="cd00093">
    <property type="entry name" value="HTH_XRE"/>
    <property type="match status" value="1"/>
</dbReference>
<organism evidence="1 2">
    <name type="scientific">Paracraurococcus ruber</name>
    <dbReference type="NCBI Taxonomy" id="77675"/>
    <lineage>
        <taxon>Bacteria</taxon>
        <taxon>Pseudomonadati</taxon>
        <taxon>Pseudomonadota</taxon>
        <taxon>Alphaproteobacteria</taxon>
        <taxon>Acetobacterales</taxon>
        <taxon>Roseomonadaceae</taxon>
        <taxon>Paracraurococcus</taxon>
    </lineage>
</organism>
<dbReference type="SUPFAM" id="SSF47413">
    <property type="entry name" value="lambda repressor-like DNA-binding domains"/>
    <property type="match status" value="1"/>
</dbReference>
<dbReference type="InterPro" id="IPR001387">
    <property type="entry name" value="Cro/C1-type_HTH"/>
</dbReference>
<gene>
    <name evidence="1" type="ORF">CKO45_01325</name>
</gene>
<dbReference type="InterPro" id="IPR031856">
    <property type="entry name" value="YdaS_toxin-like"/>
</dbReference>
<sequence length="68" mass="7450">MTLAEYLAQPKVTSVAVARRLGVAHSTVLRWAERRVPADRVRPLAAITGLHPHELRPDLYDPPAEAAA</sequence>
<evidence type="ECO:0000313" key="1">
    <source>
        <dbReference type="EMBL" id="MBK1656867.1"/>
    </source>
</evidence>
<dbReference type="EMBL" id="NRSG01000004">
    <property type="protein sequence ID" value="MBK1656867.1"/>
    <property type="molecule type" value="Genomic_DNA"/>
</dbReference>
<keyword evidence="2" id="KW-1185">Reference proteome</keyword>
<evidence type="ECO:0008006" key="3">
    <source>
        <dbReference type="Google" id="ProtNLM"/>
    </source>
</evidence>
<dbReference type="RefSeq" id="WP_133217867.1">
    <property type="nucleotide sequence ID" value="NZ_NRSG01000004.1"/>
</dbReference>
<proteinExistence type="predicted"/>
<dbReference type="Pfam" id="PF15943">
    <property type="entry name" value="YdaS_toxin"/>
    <property type="match status" value="1"/>
</dbReference>
<evidence type="ECO:0000313" key="2">
    <source>
        <dbReference type="Proteomes" id="UP000697995"/>
    </source>
</evidence>
<comment type="caution">
    <text evidence="1">The sequence shown here is derived from an EMBL/GenBank/DDBJ whole genome shotgun (WGS) entry which is preliminary data.</text>
</comment>
<protein>
    <recommendedName>
        <fullName evidence="3">Helix-turn-helix domain-containing protein</fullName>
    </recommendedName>
</protein>
<dbReference type="InterPro" id="IPR010982">
    <property type="entry name" value="Lambda_DNA-bd_dom_sf"/>
</dbReference>
<dbReference type="Gene3D" id="1.10.260.40">
    <property type="entry name" value="lambda repressor-like DNA-binding domains"/>
    <property type="match status" value="1"/>
</dbReference>
<accession>A0ABS1CS97</accession>